<feature type="region of interest" description="Disordered" evidence="3">
    <location>
        <begin position="188"/>
        <end position="212"/>
    </location>
</feature>
<dbReference type="InterPro" id="IPR036291">
    <property type="entry name" value="NAD(P)-bd_dom_sf"/>
</dbReference>
<dbReference type="PANTHER" id="PTHR42760">
    <property type="entry name" value="SHORT-CHAIN DEHYDROGENASES/REDUCTASES FAMILY MEMBER"/>
    <property type="match status" value="1"/>
</dbReference>
<evidence type="ECO:0000256" key="1">
    <source>
        <dbReference type="ARBA" id="ARBA00006484"/>
    </source>
</evidence>
<evidence type="ECO:0000256" key="3">
    <source>
        <dbReference type="SAM" id="MobiDB-lite"/>
    </source>
</evidence>
<dbReference type="Gene3D" id="3.40.50.720">
    <property type="entry name" value="NAD(P)-binding Rossmann-like Domain"/>
    <property type="match status" value="1"/>
</dbReference>
<dbReference type="AlphaFoldDB" id="A0AAV4LGT2"/>
<comment type="caution">
    <text evidence="5">The sequence shown here is derived from an EMBL/GenBank/DDBJ whole genome shotgun (WGS) entry which is preliminary data.</text>
</comment>
<protein>
    <recommendedName>
        <fullName evidence="4">Ketoreductase domain-containing protein</fullName>
    </recommendedName>
</protein>
<evidence type="ECO:0000313" key="6">
    <source>
        <dbReference type="Proteomes" id="UP001057291"/>
    </source>
</evidence>
<dbReference type="InterPro" id="IPR002347">
    <property type="entry name" value="SDR_fam"/>
</dbReference>
<dbReference type="PRINTS" id="PR00080">
    <property type="entry name" value="SDRFAMILY"/>
</dbReference>
<reference evidence="5" key="1">
    <citation type="journal article" date="2023" name="Int. J. Syst. Evol. Microbiol.">
        <title>Collibacillus ludicampi gen. nov., sp. nov., a new soil bacterium of the family Alicyclobacillaceae.</title>
        <authorList>
            <person name="Jojima T."/>
            <person name="Ioku Y."/>
            <person name="Fukuta Y."/>
            <person name="Shirasaka N."/>
            <person name="Matsumura Y."/>
            <person name="Mori M."/>
        </authorList>
    </citation>
    <scope>NUCLEOTIDE SEQUENCE</scope>
    <source>
        <strain evidence="5">TP075</strain>
    </source>
</reference>
<comment type="similarity">
    <text evidence="1 2">Belongs to the short-chain dehydrogenases/reductases (SDR) family.</text>
</comment>
<dbReference type="SMART" id="SM00822">
    <property type="entry name" value="PKS_KR"/>
    <property type="match status" value="1"/>
</dbReference>
<dbReference type="Proteomes" id="UP001057291">
    <property type="component" value="Unassembled WGS sequence"/>
</dbReference>
<organism evidence="5 6">
    <name type="scientific">Collibacillus ludicampi</name>
    <dbReference type="NCBI Taxonomy" id="2771369"/>
    <lineage>
        <taxon>Bacteria</taxon>
        <taxon>Bacillati</taxon>
        <taxon>Bacillota</taxon>
        <taxon>Bacilli</taxon>
        <taxon>Bacillales</taxon>
        <taxon>Alicyclobacillaceae</taxon>
        <taxon>Collibacillus</taxon>
    </lineage>
</organism>
<evidence type="ECO:0000256" key="2">
    <source>
        <dbReference type="RuleBase" id="RU000363"/>
    </source>
</evidence>
<dbReference type="EMBL" id="BOQE01000001">
    <property type="protein sequence ID" value="GIM46879.1"/>
    <property type="molecule type" value="Genomic_DNA"/>
</dbReference>
<evidence type="ECO:0000259" key="4">
    <source>
        <dbReference type="SMART" id="SM00822"/>
    </source>
</evidence>
<dbReference type="GO" id="GO:0016616">
    <property type="term" value="F:oxidoreductase activity, acting on the CH-OH group of donors, NAD or NADP as acceptor"/>
    <property type="evidence" value="ECO:0007669"/>
    <property type="project" value="UniProtKB-ARBA"/>
</dbReference>
<dbReference type="Pfam" id="PF00106">
    <property type="entry name" value="adh_short"/>
    <property type="match status" value="1"/>
</dbReference>
<keyword evidence="6" id="KW-1185">Reference proteome</keyword>
<name>A0AAV4LGT2_9BACL</name>
<proteinExistence type="inferred from homology"/>
<sequence length="212" mass="22970">MLKVAIVTGGSRGIGRSCVFSLLKRGYEVGFLYQSDSEAARSTVKEGRERFGRAPIDFRANVAKAEEVSACVQVMYAKFGRIDLLINNAAIHCDKLLVHLSPDEFGRVIDINVKGIFQMTRFVLPIMMKQRLGTIVNVGSIVGREGRIGQSAYAASKAALLGFTQAVAAEAAPFGIKINSWANRYRDDTTDDGESEASNTGMHSDCKDATIG</sequence>
<accession>A0AAV4LGT2</accession>
<evidence type="ECO:0000313" key="5">
    <source>
        <dbReference type="EMBL" id="GIM46879.1"/>
    </source>
</evidence>
<dbReference type="PROSITE" id="PS00061">
    <property type="entry name" value="ADH_SHORT"/>
    <property type="match status" value="1"/>
</dbReference>
<dbReference type="PRINTS" id="PR00081">
    <property type="entry name" value="GDHRDH"/>
</dbReference>
<dbReference type="SUPFAM" id="SSF51735">
    <property type="entry name" value="NAD(P)-binding Rossmann-fold domains"/>
    <property type="match status" value="1"/>
</dbReference>
<gene>
    <name evidence="5" type="ORF">DNHGIG_24280</name>
</gene>
<dbReference type="InterPro" id="IPR057326">
    <property type="entry name" value="KR_dom"/>
</dbReference>
<feature type="domain" description="Ketoreductase" evidence="4">
    <location>
        <begin position="3"/>
        <end position="184"/>
    </location>
</feature>
<dbReference type="InterPro" id="IPR020904">
    <property type="entry name" value="Sc_DH/Rdtase_CS"/>
</dbReference>